<evidence type="ECO:0000256" key="1">
    <source>
        <dbReference type="ARBA" id="ARBA00022818"/>
    </source>
</evidence>
<dbReference type="SUPFAM" id="SSF51998">
    <property type="entry name" value="PFL-like glycyl radical enzymes"/>
    <property type="match status" value="1"/>
</dbReference>
<keyword evidence="6" id="KW-0808">Transferase</keyword>
<feature type="modified residue" description="Glycine radical" evidence="3">
    <location>
        <position position="767"/>
    </location>
</feature>
<proteinExistence type="predicted"/>
<keyword evidence="7" id="KW-1185">Reference proteome</keyword>
<dbReference type="Pfam" id="PF02901">
    <property type="entry name" value="PFL-like"/>
    <property type="match status" value="1"/>
</dbReference>
<dbReference type="Gene3D" id="3.20.70.20">
    <property type="match status" value="1"/>
</dbReference>
<evidence type="ECO:0000256" key="3">
    <source>
        <dbReference type="PROSITE-ProRule" id="PRU00493"/>
    </source>
</evidence>
<feature type="domain" description="Glycine radical" evidence="4">
    <location>
        <begin position="672"/>
        <end position="792"/>
    </location>
</feature>
<evidence type="ECO:0000259" key="5">
    <source>
        <dbReference type="PROSITE" id="PS51554"/>
    </source>
</evidence>
<evidence type="ECO:0000313" key="7">
    <source>
        <dbReference type="Proteomes" id="UP000198636"/>
    </source>
</evidence>
<dbReference type="PROSITE" id="PS51554">
    <property type="entry name" value="PFL"/>
    <property type="match status" value="1"/>
</dbReference>
<keyword evidence="2" id="KW-0456">Lyase</keyword>
<evidence type="ECO:0000256" key="2">
    <source>
        <dbReference type="ARBA" id="ARBA00023239"/>
    </source>
</evidence>
<organism evidence="6 7">
    <name type="scientific">Alkaliphilus peptidifermentans DSM 18978</name>
    <dbReference type="NCBI Taxonomy" id="1120976"/>
    <lineage>
        <taxon>Bacteria</taxon>
        <taxon>Bacillati</taxon>
        <taxon>Bacillota</taxon>
        <taxon>Clostridia</taxon>
        <taxon>Peptostreptococcales</taxon>
        <taxon>Natronincolaceae</taxon>
        <taxon>Alkaliphilus</taxon>
    </lineage>
</organism>
<dbReference type="InterPro" id="IPR001150">
    <property type="entry name" value="Gly_radical"/>
</dbReference>
<evidence type="ECO:0000259" key="4">
    <source>
        <dbReference type="PROSITE" id="PS51149"/>
    </source>
</evidence>
<dbReference type="CDD" id="cd01677">
    <property type="entry name" value="PFL2_DhaB_BssA"/>
    <property type="match status" value="1"/>
</dbReference>
<keyword evidence="1 3" id="KW-0556">Organic radical</keyword>
<dbReference type="NCBIfam" id="NF043068">
    <property type="entry name" value="glycl_HYPD"/>
    <property type="match status" value="1"/>
</dbReference>
<dbReference type="RefSeq" id="WP_330389049.1">
    <property type="nucleotide sequence ID" value="NZ_FMUS01000003.1"/>
</dbReference>
<evidence type="ECO:0000313" key="6">
    <source>
        <dbReference type="EMBL" id="SCY06547.1"/>
    </source>
</evidence>
<sequence length="792" mass="89638">MTVDRGMNDRVKKLRLQSETAIPMISIERAVLMTEAYEKYEGRVSIPVLRALAFKHLMANKTICINEGELIVGERGPAPQETPTYPELCCHTLEDLQIMNDREKIFFKVSDEVKKIHSERIIPYWQGKSMRDKLINSMTSQWQDCYEAGIFTEFMEQRAPGHTVADDKIFKKGFKDFKKDIKESLASIDFYNDPQAYEKAEELKAMEICADAIAVFARRHGEKALELAKTEKNQVRRLELEKIAEVCFRVPENSPRNFWEALQGYWFIHLGVITELNTWDAFDPGRLDQHLYPFYKNEIAEGTLSKDNAKELLECFWVKFNNQPAPPKVGITLQESGTYTDFANINIGGMKVDGSDGVNDVSYLLLEVVNEMRLLQPSSNIQVSKKNPDQFIKKAAEIIREGWGQPSIFNADAVMEELIRQGKSIEDARCGGTSGCVETGAFGKEAFILTGYFNLVKILEITLNNGIDPRTGKRIGLQTGNVDELKSFNELMGAFKRQLKHFIDIKIYGNNIIEKLYAINMPSPFLSIVIDDCIKKGVDYNAGGARYNTTYIQGVGIGTITDSLSAIKHHVFENKRLTMGKLMDSLNKDFQETENIRQLLLNKTPRYGNDDDAADNIMVEVFNIFYEAVNGRKTMRNGTYRINMLPTTCHVYFGSVIGATTDGRRAGTPLSEGISPVQGSDRLGPTAVIKSAAKMDHLKTGGTLLNQKFAPGVLDGETGLEKLTHLVRSYFRLDGHHIQFNVIDAKTLRKAQKNPEKYRDLIVRVAGYSDYFNNLNKNLQNEIIERTEHKQL</sequence>
<dbReference type="GO" id="GO:0016835">
    <property type="term" value="F:carbon-oxygen lyase activity"/>
    <property type="evidence" value="ECO:0007669"/>
    <property type="project" value="InterPro"/>
</dbReference>
<dbReference type="InterPro" id="IPR050012">
    <property type="entry name" value="Glycl_HYPD"/>
</dbReference>
<reference evidence="6 7" key="1">
    <citation type="submission" date="2016-10" db="EMBL/GenBank/DDBJ databases">
        <authorList>
            <person name="de Groot N.N."/>
        </authorList>
    </citation>
    <scope>NUCLEOTIDE SEQUENCE [LARGE SCALE GENOMIC DNA]</scope>
    <source>
        <strain evidence="6 7">DSM 18978</strain>
    </source>
</reference>
<dbReference type="InterPro" id="IPR051215">
    <property type="entry name" value="GRE"/>
</dbReference>
<dbReference type="PANTHER" id="PTHR43641:SF2">
    <property type="entry name" value="DEHYDRATASE YBIW-RELATED"/>
    <property type="match status" value="1"/>
</dbReference>
<dbReference type="EMBL" id="FMUS01000003">
    <property type="protein sequence ID" value="SCY06547.1"/>
    <property type="molecule type" value="Genomic_DNA"/>
</dbReference>
<dbReference type="FunFam" id="3.20.70.20:FF:000008">
    <property type="entry name" value="Hypothetical formate acetyltransferase 3"/>
    <property type="match status" value="1"/>
</dbReference>
<feature type="domain" description="PFL" evidence="5">
    <location>
        <begin position="9"/>
        <end position="665"/>
    </location>
</feature>
<dbReference type="AlphaFoldDB" id="A0A1G5CW83"/>
<name>A0A1G5CW83_9FIRM</name>
<protein>
    <submittedName>
        <fullName evidence="6">Formate C-acetyltransferase</fullName>
    </submittedName>
</protein>
<dbReference type="PROSITE" id="PS51149">
    <property type="entry name" value="GLY_RADICAL_2"/>
    <property type="match status" value="1"/>
</dbReference>
<dbReference type="PANTHER" id="PTHR43641">
    <property type="entry name" value="FORMATE ACETYLTRANSFERASE 3-RELATED"/>
    <property type="match status" value="1"/>
</dbReference>
<dbReference type="Pfam" id="PF01228">
    <property type="entry name" value="Gly_radical"/>
    <property type="match status" value="1"/>
</dbReference>
<dbReference type="STRING" id="1120976.SAMN03080606_00785"/>
<dbReference type="InterPro" id="IPR004184">
    <property type="entry name" value="PFL_dom"/>
</dbReference>
<dbReference type="GO" id="GO:0005829">
    <property type="term" value="C:cytosol"/>
    <property type="evidence" value="ECO:0007669"/>
    <property type="project" value="TreeGrafter"/>
</dbReference>
<accession>A0A1G5CW83</accession>
<dbReference type="Proteomes" id="UP000198636">
    <property type="component" value="Unassembled WGS sequence"/>
</dbReference>
<dbReference type="GO" id="GO:0016740">
    <property type="term" value="F:transferase activity"/>
    <property type="evidence" value="ECO:0007669"/>
    <property type="project" value="UniProtKB-KW"/>
</dbReference>
<gene>
    <name evidence="6" type="ORF">SAMN03080606_00785</name>
</gene>